<dbReference type="Pfam" id="PF08310">
    <property type="entry name" value="LGFP"/>
    <property type="match status" value="3"/>
</dbReference>
<dbReference type="EMBL" id="ADNS01000023">
    <property type="protein sequence ID" value="EFG80868.1"/>
    <property type="molecule type" value="Genomic_DNA"/>
</dbReference>
<gene>
    <name evidence="1" type="ORF">HMPREF0281_01916</name>
</gene>
<name>A0ABP2IBJ1_CORAM</name>
<evidence type="ECO:0000313" key="1">
    <source>
        <dbReference type="EMBL" id="EFG80868.1"/>
    </source>
</evidence>
<sequence length="438" mass="49043">MRSDYERIPEGFTKEEADLAEVKEAQIEQETSTRLNSTTGCQVYWPSPYEVCGAIRILYNSIGGPRSFLTFPKSGELKNPDGVGRRTEFVNGFIYWHPTHGAHTVSIPATVVWSANGWERGHFGYPVTNDIALGDGWFKQQYEGGYIYTRNSVPAVQAGIQGRIYDKWAELGAQESSLGYPIASEEDMPDGIGKYSLFQQGMMIWHPQHGAHAITGDVLLQWVYSGVVAESMGYPTDDPLDFEDSWKKQEFEGGAIYGNQLDEFFPAFNPNSGEGFEASMLRSPNSAGGNDYTDKILMQSKDGCDEDIVLRRGWYNPEAGRGGPWGYDKIVHKHGIWSIWSIKTVLENSCVNRREGDDAVYEEMVYEVECSDPACAVFRPTGESFQYRAIKETTIYIGGATETRGIKTLYPVRNTGTHGNSDVAPRWFSTQIPTLNLW</sequence>
<proteinExistence type="predicted"/>
<comment type="caution">
    <text evidence="1">The sequence shown here is derived from an EMBL/GenBank/DDBJ whole genome shotgun (WGS) entry which is preliminary data.</text>
</comment>
<reference evidence="1 2" key="1">
    <citation type="submission" date="2010-04" db="EMBL/GenBank/DDBJ databases">
        <authorList>
            <person name="Weinstock G."/>
            <person name="Sodergren E."/>
            <person name="Clifton S."/>
            <person name="Fulton L."/>
            <person name="Fulton B."/>
            <person name="Courtney L."/>
            <person name="Fronick C."/>
            <person name="Harrison M."/>
            <person name="Strong C."/>
            <person name="Farmer C."/>
            <person name="Delahaunty K."/>
            <person name="Markovic C."/>
            <person name="Hall O."/>
            <person name="Minx P."/>
            <person name="Tomlinson C."/>
            <person name="Mitreva M."/>
            <person name="Hou S."/>
            <person name="Wollam A."/>
            <person name="Pepin K.H."/>
            <person name="Johnson M."/>
            <person name="Bhonagiri V."/>
            <person name="Zhang X."/>
            <person name="Suruliraj S."/>
            <person name="Warren W."/>
            <person name="Chinwalla A."/>
            <person name="Mardis E.R."/>
            <person name="Wilson R.K."/>
        </authorList>
    </citation>
    <scope>NUCLEOTIDE SEQUENCE [LARGE SCALE GENOMIC DNA]</scope>
    <source>
        <strain evidence="1 2">DSM 20306</strain>
    </source>
</reference>
<evidence type="ECO:0000313" key="2">
    <source>
        <dbReference type="Proteomes" id="UP000006015"/>
    </source>
</evidence>
<organism evidence="1 2">
    <name type="scientific">Corynebacterium ammoniagenes DSM 20306</name>
    <dbReference type="NCBI Taxonomy" id="649754"/>
    <lineage>
        <taxon>Bacteria</taxon>
        <taxon>Bacillati</taxon>
        <taxon>Actinomycetota</taxon>
        <taxon>Actinomycetes</taxon>
        <taxon>Mycobacteriales</taxon>
        <taxon>Corynebacteriaceae</taxon>
        <taxon>Corynebacterium</taxon>
    </lineage>
</organism>
<dbReference type="Proteomes" id="UP000006015">
    <property type="component" value="Unassembled WGS sequence"/>
</dbReference>
<dbReference type="InterPro" id="IPR013207">
    <property type="entry name" value="LGFP"/>
</dbReference>
<keyword evidence="2" id="KW-1185">Reference proteome</keyword>
<protein>
    <submittedName>
        <fullName evidence="1">LGFP repeat protein</fullName>
    </submittedName>
</protein>
<accession>A0ABP2IBJ1</accession>